<dbReference type="AlphaFoldDB" id="A0AAW1QVH2"/>
<comment type="caution">
    <text evidence="2">The sequence shown here is derived from an EMBL/GenBank/DDBJ whole genome shotgun (WGS) entry which is preliminary data.</text>
</comment>
<dbReference type="EMBL" id="JALJOS010000024">
    <property type="protein sequence ID" value="KAK9825494.1"/>
    <property type="molecule type" value="Genomic_DNA"/>
</dbReference>
<name>A0AAW1QVH2_9CHLO</name>
<accession>A0AAW1QVH2</accession>
<dbReference type="InterPro" id="IPR032675">
    <property type="entry name" value="LRR_dom_sf"/>
</dbReference>
<evidence type="ECO:0000313" key="3">
    <source>
        <dbReference type="Proteomes" id="UP001438707"/>
    </source>
</evidence>
<protein>
    <submittedName>
        <fullName evidence="2">Uncharacterized protein</fullName>
    </submittedName>
</protein>
<comment type="subcellular location">
    <subcellularLocation>
        <location evidence="1">Cytoplasm</location>
        <location evidence="1">Cytoskeleton</location>
        <location evidence="1">Cilium axoneme</location>
    </subcellularLocation>
</comment>
<dbReference type="Gene3D" id="3.80.10.10">
    <property type="entry name" value="Ribonuclease Inhibitor"/>
    <property type="match status" value="1"/>
</dbReference>
<organism evidence="2 3">
    <name type="scientific">Apatococcus lobatus</name>
    <dbReference type="NCBI Taxonomy" id="904363"/>
    <lineage>
        <taxon>Eukaryota</taxon>
        <taxon>Viridiplantae</taxon>
        <taxon>Chlorophyta</taxon>
        <taxon>core chlorophytes</taxon>
        <taxon>Trebouxiophyceae</taxon>
        <taxon>Chlorellales</taxon>
        <taxon>Chlorellaceae</taxon>
        <taxon>Apatococcus</taxon>
    </lineage>
</organism>
<dbReference type="GO" id="GO:0005930">
    <property type="term" value="C:axoneme"/>
    <property type="evidence" value="ECO:0007669"/>
    <property type="project" value="UniProtKB-SubCell"/>
</dbReference>
<dbReference type="SUPFAM" id="SSF52047">
    <property type="entry name" value="RNI-like"/>
    <property type="match status" value="1"/>
</dbReference>
<dbReference type="Proteomes" id="UP001438707">
    <property type="component" value="Unassembled WGS sequence"/>
</dbReference>
<sequence>MRSQPLLLHRELTKLGGLTSLTLCRRWQACYNVGHTDEYAAVAMPNLTGVVTSLQGLHILDLSGVADSIPAGFSSLKQLRMLCISGFDQDGAAFTISPDFAACSKLESLVLDGLTWASADTFVQICSTLCHLPALSRLEVIGPDLPGTDLAACSFNSNLVHLTLDCALPLLPPGVLGLTKLTYLLFAQAESTGSGVPAVGPYLQSLTDITLWASPSKLDSEFLAAAPKLLHVNLEEDGVIDIPNEAIKSLLGRLPAGGSISWNDLDFDRPSS</sequence>
<evidence type="ECO:0000313" key="2">
    <source>
        <dbReference type="EMBL" id="KAK9825494.1"/>
    </source>
</evidence>
<reference evidence="2 3" key="1">
    <citation type="journal article" date="2024" name="Nat. Commun.">
        <title>Phylogenomics reveals the evolutionary origins of lichenization in chlorophyte algae.</title>
        <authorList>
            <person name="Puginier C."/>
            <person name="Libourel C."/>
            <person name="Otte J."/>
            <person name="Skaloud P."/>
            <person name="Haon M."/>
            <person name="Grisel S."/>
            <person name="Petersen M."/>
            <person name="Berrin J.G."/>
            <person name="Delaux P.M."/>
            <person name="Dal Grande F."/>
            <person name="Keller J."/>
        </authorList>
    </citation>
    <scope>NUCLEOTIDE SEQUENCE [LARGE SCALE GENOMIC DNA]</scope>
    <source>
        <strain evidence="2 3">SAG 2145</strain>
    </source>
</reference>
<keyword evidence="3" id="KW-1185">Reference proteome</keyword>
<evidence type="ECO:0000256" key="1">
    <source>
        <dbReference type="ARBA" id="ARBA00004430"/>
    </source>
</evidence>
<gene>
    <name evidence="2" type="ORF">WJX74_001138</name>
</gene>
<proteinExistence type="predicted"/>